<geneLocation type="plasmid" evidence="2">
    <name>p41unnamed</name>
</geneLocation>
<keyword evidence="2" id="KW-0614">Plasmid</keyword>
<sequence>MAHRKPNGHICRLRIIRRLNGGERPPSPSSATDEAGAGFIPEASWRLPGAGTDPDARIGPPPLPVSGICRERSEARLVRLTHKRACQAFRIWYTVSHIPSRFGNEVQNQGRGRVLKKT</sequence>
<evidence type="ECO:0000313" key="2">
    <source>
        <dbReference type="EMBL" id="PNQ95094.1"/>
    </source>
</evidence>
<proteinExistence type="predicted"/>
<comment type="caution">
    <text evidence="2">The sequence shown here is derived from an EMBL/GenBank/DDBJ whole genome shotgun (WGS) entry which is preliminary data.</text>
</comment>
<name>A0A2K1FRG0_9PROT</name>
<evidence type="ECO:0000313" key="3">
    <source>
        <dbReference type="Proteomes" id="UP000236268"/>
    </source>
</evidence>
<dbReference type="EMBL" id="POWG01000061">
    <property type="protein sequence ID" value="PNQ95094.1"/>
    <property type="molecule type" value="Genomic_DNA"/>
</dbReference>
<dbReference type="Proteomes" id="UP000236268">
    <property type="component" value="Unassembled WGS sequence"/>
</dbReference>
<protein>
    <submittedName>
        <fullName evidence="2">Uncharacterized protein</fullName>
    </submittedName>
</protein>
<dbReference type="AlphaFoldDB" id="A0A2K1FRG0"/>
<organism evidence="2 3">
    <name type="scientific">Azospirillum argentinense</name>
    <dbReference type="NCBI Taxonomy" id="2970906"/>
    <lineage>
        <taxon>Bacteria</taxon>
        <taxon>Pseudomonadati</taxon>
        <taxon>Pseudomonadota</taxon>
        <taxon>Alphaproteobacteria</taxon>
        <taxon>Rhodospirillales</taxon>
        <taxon>Azospirillaceae</taxon>
        <taxon>Azospirillum</taxon>
    </lineage>
</organism>
<feature type="region of interest" description="Disordered" evidence="1">
    <location>
        <begin position="20"/>
        <end position="65"/>
    </location>
</feature>
<reference evidence="2 3" key="1">
    <citation type="submission" date="2018-01" db="EMBL/GenBank/DDBJ databases">
        <title>Whole genome sequence of Azospirillum brasilense REC3 isolated from strawberry roots.</title>
        <authorList>
            <person name="Fontana C.A."/>
            <person name="Salazar S.M."/>
            <person name="Bassi D."/>
            <person name="Puglisi E."/>
            <person name="Lovaisa N.C."/>
            <person name="Toffoli L.M."/>
            <person name="Pedraza R."/>
            <person name="Cocconcelli P.S."/>
        </authorList>
    </citation>
    <scope>NUCLEOTIDE SEQUENCE [LARGE SCALE GENOMIC DNA]</scope>
    <source>
        <strain evidence="2 3">REC3</strain>
        <plasmid evidence="2">p41unnamed</plasmid>
    </source>
</reference>
<gene>
    <name evidence="2" type="ORF">C1S70_30665</name>
</gene>
<evidence type="ECO:0000256" key="1">
    <source>
        <dbReference type="SAM" id="MobiDB-lite"/>
    </source>
</evidence>
<accession>A0A2K1FRG0</accession>